<evidence type="ECO:0000256" key="1">
    <source>
        <dbReference type="ARBA" id="ARBA00004496"/>
    </source>
</evidence>
<dbReference type="Pfam" id="PF13545">
    <property type="entry name" value="HTH_Crp_2"/>
    <property type="match status" value="1"/>
</dbReference>
<dbReference type="InterPro" id="IPR012318">
    <property type="entry name" value="HTH_CRP"/>
</dbReference>
<keyword evidence="5" id="KW-0021">Allosteric enzyme</keyword>
<gene>
    <name evidence="14" type="ORF">SAMN02745674_02835</name>
</gene>
<comment type="subunit">
    <text evidence="2">Homodimer.</text>
</comment>
<comment type="subcellular location">
    <subcellularLocation>
        <location evidence="1">Cytoplasm</location>
    </subcellularLocation>
</comment>
<evidence type="ECO:0000313" key="15">
    <source>
        <dbReference type="Proteomes" id="UP000190061"/>
    </source>
</evidence>
<dbReference type="GO" id="GO:0003824">
    <property type="term" value="F:catalytic activity"/>
    <property type="evidence" value="ECO:0007669"/>
    <property type="project" value="UniProtKB-KW"/>
</dbReference>
<evidence type="ECO:0000256" key="5">
    <source>
        <dbReference type="ARBA" id="ARBA00022533"/>
    </source>
</evidence>
<dbReference type="Proteomes" id="UP000190061">
    <property type="component" value="Unassembled WGS sequence"/>
</dbReference>
<dbReference type="EMBL" id="FUXP01000018">
    <property type="protein sequence ID" value="SKA27300.1"/>
    <property type="molecule type" value="Genomic_DNA"/>
</dbReference>
<evidence type="ECO:0000256" key="3">
    <source>
        <dbReference type="ARBA" id="ARBA00020769"/>
    </source>
</evidence>
<evidence type="ECO:0000259" key="13">
    <source>
        <dbReference type="PROSITE" id="PS50042"/>
    </source>
</evidence>
<dbReference type="GO" id="GO:0003700">
    <property type="term" value="F:DNA-binding transcription factor activity"/>
    <property type="evidence" value="ECO:0007669"/>
    <property type="project" value="TreeGrafter"/>
</dbReference>
<name>A0A1T4SG33_9GAMM</name>
<proteinExistence type="predicted"/>
<keyword evidence="9" id="KW-0238">DNA-binding</keyword>
<accession>A0A1T4SG33</accession>
<evidence type="ECO:0000256" key="8">
    <source>
        <dbReference type="ARBA" id="ARBA00023026"/>
    </source>
</evidence>
<dbReference type="PANTHER" id="PTHR24567:SF74">
    <property type="entry name" value="HTH-TYPE TRANSCRIPTIONAL REGULATOR ARCR"/>
    <property type="match status" value="1"/>
</dbReference>
<dbReference type="InterPro" id="IPR000595">
    <property type="entry name" value="cNMP-bd_dom"/>
</dbReference>
<evidence type="ECO:0000256" key="12">
    <source>
        <dbReference type="ARBA" id="ARBA00031697"/>
    </source>
</evidence>
<dbReference type="OrthoDB" id="8969464at2"/>
<keyword evidence="8" id="KW-0843">Virulence</keyword>
<dbReference type="SUPFAM" id="SSF46785">
    <property type="entry name" value="Winged helix' DNA-binding domain"/>
    <property type="match status" value="1"/>
</dbReference>
<dbReference type="Pfam" id="PF00027">
    <property type="entry name" value="cNMP_binding"/>
    <property type="match status" value="1"/>
</dbReference>
<dbReference type="RefSeq" id="WP_078759358.1">
    <property type="nucleotide sequence ID" value="NZ_FUXP01000018.1"/>
</dbReference>
<keyword evidence="4" id="KW-0678">Repressor</keyword>
<keyword evidence="15" id="KW-1185">Reference proteome</keyword>
<reference evidence="14 15" key="1">
    <citation type="submission" date="2017-02" db="EMBL/GenBank/DDBJ databases">
        <authorList>
            <person name="Peterson S.W."/>
        </authorList>
    </citation>
    <scope>NUCLEOTIDE SEQUENCE [LARGE SCALE GENOMIC DNA]</scope>
    <source>
        <strain evidence="14 15">DSM 21749</strain>
    </source>
</reference>
<dbReference type="InterPro" id="IPR050397">
    <property type="entry name" value="Env_Response_Regulators"/>
</dbReference>
<dbReference type="GO" id="GO:0005829">
    <property type="term" value="C:cytosol"/>
    <property type="evidence" value="ECO:0007669"/>
    <property type="project" value="TreeGrafter"/>
</dbReference>
<dbReference type="PROSITE" id="PS50042">
    <property type="entry name" value="CNMP_BINDING_3"/>
    <property type="match status" value="1"/>
</dbReference>
<sequence length="241" mass="26934">MSADHEKTWKPENGLLDRLCEETCARIEPMLHRVDLPLGKILYNSGTRQSHMYFPRSGIVSMLYVTESGDTSEIAMVGNEGMAGSAVLVDSHSTPSQAVVQLAGEAYAIRAEDADREFRRGGDFQFVVLRYTQFVLAQMAQTAVCNRHHTVEKQLSRWLLLCLDRTVSNELRFTQEAIAGKLGVRREAITEAAGRLQEASVIRYSRGRIHVVDRPALEQHSCECHAVVKGEYERLLGATLS</sequence>
<evidence type="ECO:0000256" key="7">
    <source>
        <dbReference type="ARBA" id="ARBA00023015"/>
    </source>
</evidence>
<evidence type="ECO:0000256" key="10">
    <source>
        <dbReference type="ARBA" id="ARBA00023159"/>
    </source>
</evidence>
<keyword evidence="10" id="KW-0010">Activator</keyword>
<keyword evidence="7" id="KW-0805">Transcription regulation</keyword>
<dbReference type="InterPro" id="IPR018490">
    <property type="entry name" value="cNMP-bd_dom_sf"/>
</dbReference>
<dbReference type="SUPFAM" id="SSF51206">
    <property type="entry name" value="cAMP-binding domain-like"/>
    <property type="match status" value="1"/>
</dbReference>
<dbReference type="PANTHER" id="PTHR24567">
    <property type="entry name" value="CRP FAMILY TRANSCRIPTIONAL REGULATORY PROTEIN"/>
    <property type="match status" value="1"/>
</dbReference>
<organism evidence="14 15">
    <name type="scientific">Lysobacter spongiicola DSM 21749</name>
    <dbReference type="NCBI Taxonomy" id="1122188"/>
    <lineage>
        <taxon>Bacteria</taxon>
        <taxon>Pseudomonadati</taxon>
        <taxon>Pseudomonadota</taxon>
        <taxon>Gammaproteobacteria</taxon>
        <taxon>Lysobacterales</taxon>
        <taxon>Lysobacteraceae</taxon>
        <taxon>Novilysobacter</taxon>
    </lineage>
</organism>
<keyword evidence="11" id="KW-0804">Transcription</keyword>
<evidence type="ECO:0000256" key="4">
    <source>
        <dbReference type="ARBA" id="ARBA00022491"/>
    </source>
</evidence>
<evidence type="ECO:0000256" key="9">
    <source>
        <dbReference type="ARBA" id="ARBA00023125"/>
    </source>
</evidence>
<dbReference type="STRING" id="1122188.SAMN02745674_02835"/>
<evidence type="ECO:0000256" key="2">
    <source>
        <dbReference type="ARBA" id="ARBA00011738"/>
    </source>
</evidence>
<dbReference type="InterPro" id="IPR014710">
    <property type="entry name" value="RmlC-like_jellyroll"/>
</dbReference>
<dbReference type="AlphaFoldDB" id="A0A1T4SG33"/>
<keyword evidence="6" id="KW-0973">c-di-GMP</keyword>
<evidence type="ECO:0000256" key="6">
    <source>
        <dbReference type="ARBA" id="ARBA00022636"/>
    </source>
</evidence>
<protein>
    <recommendedName>
        <fullName evidence="3">CRP-like protein Clp</fullName>
    </recommendedName>
    <alternativeName>
        <fullName evidence="12">Catabolite activation-like protein</fullName>
    </alternativeName>
</protein>
<evidence type="ECO:0000313" key="14">
    <source>
        <dbReference type="EMBL" id="SKA27300.1"/>
    </source>
</evidence>
<dbReference type="InterPro" id="IPR036390">
    <property type="entry name" value="WH_DNA-bd_sf"/>
</dbReference>
<dbReference type="Gene3D" id="2.60.120.10">
    <property type="entry name" value="Jelly Rolls"/>
    <property type="match status" value="1"/>
</dbReference>
<feature type="domain" description="Cyclic nucleotide-binding" evidence="13">
    <location>
        <begin position="15"/>
        <end position="100"/>
    </location>
</feature>
<dbReference type="GO" id="GO:0003677">
    <property type="term" value="F:DNA binding"/>
    <property type="evidence" value="ECO:0007669"/>
    <property type="project" value="UniProtKB-KW"/>
</dbReference>
<evidence type="ECO:0000256" key="11">
    <source>
        <dbReference type="ARBA" id="ARBA00023163"/>
    </source>
</evidence>